<protein>
    <recommendedName>
        <fullName evidence="4">Choice-of-anchor G family protein</fullName>
    </recommendedName>
</protein>
<feature type="signal peptide" evidence="1">
    <location>
        <begin position="1"/>
        <end position="35"/>
    </location>
</feature>
<evidence type="ECO:0000313" key="3">
    <source>
        <dbReference type="Proteomes" id="UP000552045"/>
    </source>
</evidence>
<comment type="caution">
    <text evidence="2">The sequence shown here is derived from an EMBL/GenBank/DDBJ whole genome shotgun (WGS) entry which is preliminary data.</text>
</comment>
<feature type="chain" id="PRO_5031418959" description="Choice-of-anchor G family protein" evidence="1">
    <location>
        <begin position="36"/>
        <end position="234"/>
    </location>
</feature>
<dbReference type="EMBL" id="JACCBH010000001">
    <property type="protein sequence ID" value="NYD54574.1"/>
    <property type="molecule type" value="Genomic_DNA"/>
</dbReference>
<proteinExistence type="predicted"/>
<accession>A0A7Y9EVG6</accession>
<reference evidence="2 3" key="1">
    <citation type="submission" date="2020-07" db="EMBL/GenBank/DDBJ databases">
        <title>Sequencing the genomes of 1000 actinobacteria strains.</title>
        <authorList>
            <person name="Klenk H.-P."/>
        </authorList>
    </citation>
    <scope>NUCLEOTIDE SEQUENCE [LARGE SCALE GENOMIC DNA]</scope>
    <source>
        <strain evidence="2 3">DSM 22185</strain>
    </source>
</reference>
<keyword evidence="3" id="KW-1185">Reference proteome</keyword>
<name>A0A7Y9EVG6_9MICO</name>
<evidence type="ECO:0000313" key="2">
    <source>
        <dbReference type="EMBL" id="NYD54574.1"/>
    </source>
</evidence>
<dbReference type="Proteomes" id="UP000552045">
    <property type="component" value="Unassembled WGS sequence"/>
</dbReference>
<evidence type="ECO:0000256" key="1">
    <source>
        <dbReference type="SAM" id="SignalP"/>
    </source>
</evidence>
<gene>
    <name evidence="2" type="ORF">BKA02_001629</name>
</gene>
<keyword evidence="1" id="KW-0732">Signal</keyword>
<dbReference type="PROSITE" id="PS51318">
    <property type="entry name" value="TAT"/>
    <property type="match status" value="1"/>
</dbReference>
<dbReference type="AlphaFoldDB" id="A0A7Y9EVG6"/>
<dbReference type="InterPro" id="IPR006311">
    <property type="entry name" value="TAT_signal"/>
</dbReference>
<evidence type="ECO:0008006" key="4">
    <source>
        <dbReference type="Google" id="ProtNLM"/>
    </source>
</evidence>
<dbReference type="RefSeq" id="WP_179430094.1">
    <property type="nucleotide sequence ID" value="NZ_BAABLC010000001.1"/>
</dbReference>
<sequence>MTEEQPKGISRRTVVKGAAWSVPVIAAAVAVPARAASLTGVDVGVTYNCVGNYDLALLDTIEGIPGAGPIAVNTVTGLLSAIGLEQFSSRGFNITAVEGTIPAGTQFTLTVPPGLIDLSLLPGTLQAGALGIVTLNTDGAIIELTTDLNEGETALISLQNADVDLDVAGTTSLALNGADDPSTPPGAPNSADLSLISVNTTLGEIVNLGALSLLLGNLDVTLQLCPGQDDPTQP</sequence>
<organism evidence="2 3">
    <name type="scientific">Microbacterium pseudoresistens</name>
    <dbReference type="NCBI Taxonomy" id="640634"/>
    <lineage>
        <taxon>Bacteria</taxon>
        <taxon>Bacillati</taxon>
        <taxon>Actinomycetota</taxon>
        <taxon>Actinomycetes</taxon>
        <taxon>Micrococcales</taxon>
        <taxon>Microbacteriaceae</taxon>
        <taxon>Microbacterium</taxon>
    </lineage>
</organism>